<evidence type="ECO:0000256" key="5">
    <source>
        <dbReference type="ARBA" id="ARBA00022530"/>
    </source>
</evidence>
<organism evidence="10 11">
    <name type="scientific">Ridgeia piscesae</name>
    <name type="common">Tubeworm</name>
    <dbReference type="NCBI Taxonomy" id="27915"/>
    <lineage>
        <taxon>Eukaryota</taxon>
        <taxon>Metazoa</taxon>
        <taxon>Spiralia</taxon>
        <taxon>Lophotrochozoa</taxon>
        <taxon>Annelida</taxon>
        <taxon>Polychaeta</taxon>
        <taxon>Sedentaria</taxon>
        <taxon>Canalipalpata</taxon>
        <taxon>Sabellida</taxon>
        <taxon>Siboglinidae</taxon>
        <taxon>Ridgeia</taxon>
    </lineage>
</organism>
<keyword evidence="8" id="KW-0449">Lipoprotein</keyword>
<dbReference type="EMBL" id="JAODUO010000641">
    <property type="protein sequence ID" value="KAK2176774.1"/>
    <property type="molecule type" value="Genomic_DNA"/>
</dbReference>
<comment type="caution">
    <text evidence="10">The sequence shown here is derived from an EMBL/GenBank/DDBJ whole genome shotgun (WGS) entry which is preliminary data.</text>
</comment>
<evidence type="ECO:0000256" key="1">
    <source>
        <dbReference type="ARBA" id="ARBA00004498"/>
    </source>
</evidence>
<dbReference type="PANTHER" id="PTHR12027:SF37">
    <property type="entry name" value="PROTEIN WNT"/>
    <property type="match status" value="1"/>
</dbReference>
<comment type="similarity">
    <text evidence="2 9">Belongs to the Wnt family.</text>
</comment>
<gene>
    <name evidence="10" type="ORF">NP493_642g01003</name>
</gene>
<evidence type="ECO:0000313" key="10">
    <source>
        <dbReference type="EMBL" id="KAK2176774.1"/>
    </source>
</evidence>
<dbReference type="GO" id="GO:0045165">
    <property type="term" value="P:cell fate commitment"/>
    <property type="evidence" value="ECO:0007669"/>
    <property type="project" value="TreeGrafter"/>
</dbReference>
<dbReference type="Pfam" id="PF00110">
    <property type="entry name" value="wnt"/>
    <property type="match status" value="1"/>
</dbReference>
<evidence type="ECO:0000256" key="7">
    <source>
        <dbReference type="ARBA" id="ARBA00023157"/>
    </source>
</evidence>
<proteinExistence type="inferred from homology"/>
<keyword evidence="3 9" id="KW-0217">Developmental protein</keyword>
<dbReference type="InterPro" id="IPR018161">
    <property type="entry name" value="Wnt_CS"/>
</dbReference>
<dbReference type="Gene3D" id="3.30.2460.20">
    <property type="match status" value="1"/>
</dbReference>
<dbReference type="GO" id="GO:0030182">
    <property type="term" value="P:neuron differentiation"/>
    <property type="evidence" value="ECO:0007669"/>
    <property type="project" value="TreeGrafter"/>
</dbReference>
<sequence>MVSVVRGAKMGVRECQRQFRRGRWNCTTSRRDPSVFGKLMLQVGSRETAFVYAITAAGVVHAVTKACSRGDIGNCACDPTRRGVSYDSRGAFSWGGCSDNVRFGRRFTRIFVDAKERRVRDSRGLMNVHNNRAGRRAVKKFMRMMCKCHGVSGSCTVRTCWLAMQNFRKVGDHLRRRYNGATEVMMNQDGARLVVANQNYKRPTRSDIVYLEASPDYCLYNPGTGSLGTAGRECSKTSLGVDGCDIMCCGRGYDTRTVKRKRKCHCKFHWCCFVKCSTCERWTNVYTCKGPNPTPAPPGAETLSLRR</sequence>
<comment type="subcellular location">
    <subcellularLocation>
        <location evidence="1 9">Secreted</location>
        <location evidence="1 9">Extracellular space</location>
        <location evidence="1 9">Extracellular matrix</location>
    </subcellularLocation>
</comment>
<dbReference type="PANTHER" id="PTHR12027">
    <property type="entry name" value="WNT RELATED"/>
    <property type="match status" value="1"/>
</dbReference>
<comment type="function">
    <text evidence="9">Ligand for members of the frizzled family of seven transmembrane receptors.</text>
</comment>
<protein>
    <recommendedName>
        <fullName evidence="9">Protein Wnt</fullName>
    </recommendedName>
</protein>
<dbReference type="SMART" id="SM00097">
    <property type="entry name" value="WNT1"/>
    <property type="match status" value="1"/>
</dbReference>
<keyword evidence="5" id="KW-0272">Extracellular matrix</keyword>
<evidence type="ECO:0000256" key="6">
    <source>
        <dbReference type="ARBA" id="ARBA00022687"/>
    </source>
</evidence>
<dbReference type="PROSITE" id="PS00246">
    <property type="entry name" value="WNT1"/>
    <property type="match status" value="1"/>
</dbReference>
<evidence type="ECO:0000256" key="4">
    <source>
        <dbReference type="ARBA" id="ARBA00022525"/>
    </source>
</evidence>
<evidence type="ECO:0000256" key="9">
    <source>
        <dbReference type="RuleBase" id="RU003500"/>
    </source>
</evidence>
<keyword evidence="11" id="KW-1185">Reference proteome</keyword>
<dbReference type="GO" id="GO:0005125">
    <property type="term" value="F:cytokine activity"/>
    <property type="evidence" value="ECO:0007669"/>
    <property type="project" value="TreeGrafter"/>
</dbReference>
<evidence type="ECO:0000313" key="11">
    <source>
        <dbReference type="Proteomes" id="UP001209878"/>
    </source>
</evidence>
<dbReference type="InterPro" id="IPR005817">
    <property type="entry name" value="Wnt"/>
</dbReference>
<keyword evidence="7" id="KW-1015">Disulfide bond</keyword>
<dbReference type="FunFam" id="3.30.2460.20:FF:000001">
    <property type="entry name" value="Wnt homolog"/>
    <property type="match status" value="1"/>
</dbReference>
<evidence type="ECO:0000256" key="2">
    <source>
        <dbReference type="ARBA" id="ARBA00005683"/>
    </source>
</evidence>
<dbReference type="InterPro" id="IPR043158">
    <property type="entry name" value="Wnt_C"/>
</dbReference>
<keyword evidence="4" id="KW-0964">Secreted</keyword>
<evidence type="ECO:0000256" key="8">
    <source>
        <dbReference type="ARBA" id="ARBA00023288"/>
    </source>
</evidence>
<dbReference type="GO" id="GO:0060070">
    <property type="term" value="P:canonical Wnt signaling pathway"/>
    <property type="evidence" value="ECO:0007669"/>
    <property type="project" value="TreeGrafter"/>
</dbReference>
<reference evidence="10" key="1">
    <citation type="journal article" date="2023" name="Mol. Biol. Evol.">
        <title>Third-Generation Sequencing Reveals the Adaptive Role of the Epigenome in Three Deep-Sea Polychaetes.</title>
        <authorList>
            <person name="Perez M."/>
            <person name="Aroh O."/>
            <person name="Sun Y."/>
            <person name="Lan Y."/>
            <person name="Juniper S.K."/>
            <person name="Young C.R."/>
            <person name="Angers B."/>
            <person name="Qian P.Y."/>
        </authorList>
    </citation>
    <scope>NUCLEOTIDE SEQUENCE</scope>
    <source>
        <strain evidence="10">R07B-5</strain>
    </source>
</reference>
<dbReference type="CDD" id="cd19334">
    <property type="entry name" value="Wnt_Wnt2_like"/>
    <property type="match status" value="1"/>
</dbReference>
<dbReference type="GO" id="GO:0005109">
    <property type="term" value="F:frizzled binding"/>
    <property type="evidence" value="ECO:0007669"/>
    <property type="project" value="TreeGrafter"/>
</dbReference>
<dbReference type="Proteomes" id="UP001209878">
    <property type="component" value="Unassembled WGS sequence"/>
</dbReference>
<dbReference type="AlphaFoldDB" id="A0AAD9KSX8"/>
<evidence type="ECO:0000256" key="3">
    <source>
        <dbReference type="ARBA" id="ARBA00022473"/>
    </source>
</evidence>
<keyword evidence="6 9" id="KW-0879">Wnt signaling pathway</keyword>
<dbReference type="PRINTS" id="PR01349">
    <property type="entry name" value="WNTPROTEIN"/>
</dbReference>
<name>A0AAD9KSX8_RIDPI</name>
<dbReference type="GO" id="GO:0005615">
    <property type="term" value="C:extracellular space"/>
    <property type="evidence" value="ECO:0007669"/>
    <property type="project" value="TreeGrafter"/>
</dbReference>
<accession>A0AAD9KSX8</accession>